<dbReference type="Gene3D" id="2.180.10.10">
    <property type="entry name" value="RHS repeat-associated core"/>
    <property type="match status" value="3"/>
</dbReference>
<dbReference type="PANTHER" id="PTHR32305">
    <property type="match status" value="1"/>
</dbReference>
<feature type="domain" description="DUF6531" evidence="2">
    <location>
        <begin position="108"/>
        <end position="180"/>
    </location>
</feature>
<dbReference type="InterPro" id="IPR045351">
    <property type="entry name" value="DUF6531"/>
</dbReference>
<dbReference type="PANTHER" id="PTHR32305:SF15">
    <property type="entry name" value="PROTEIN RHSA-RELATED"/>
    <property type="match status" value="1"/>
</dbReference>
<dbReference type="RefSeq" id="WP_344467754.1">
    <property type="nucleotide sequence ID" value="NZ_BAAANT010000029.1"/>
</dbReference>
<dbReference type="InterPro" id="IPR022385">
    <property type="entry name" value="Rhs_assc_core"/>
</dbReference>
<dbReference type="Proteomes" id="UP001422759">
    <property type="component" value="Unassembled WGS sequence"/>
</dbReference>
<proteinExistence type="predicted"/>
<dbReference type="NCBIfam" id="TIGR03696">
    <property type="entry name" value="Rhs_assc_core"/>
    <property type="match status" value="1"/>
</dbReference>
<dbReference type="NCBIfam" id="TIGR01643">
    <property type="entry name" value="YD_repeat_2x"/>
    <property type="match status" value="11"/>
</dbReference>
<dbReference type="InterPro" id="IPR050708">
    <property type="entry name" value="T6SS_VgrG/RHS"/>
</dbReference>
<feature type="region of interest" description="Disordered" evidence="1">
    <location>
        <begin position="1164"/>
        <end position="1211"/>
    </location>
</feature>
<evidence type="ECO:0000256" key="1">
    <source>
        <dbReference type="SAM" id="MobiDB-lite"/>
    </source>
</evidence>
<sequence>MSNQIVRALEQGAEKLGKTLGEDAGKAVEDFYRSTGTNLKKVAENTAEADAKHAAEFDKVLHGGEKDMPHGPRGAGGPGRPGKGEPSLGGAARPGQPSEGNRRCTKAGDPVDVVSGQMITSAVDLDLPGLLPLVVQRSYASGYGQGRWFGPGWSSTLDQRVQIDDEGIHYAGEDAQVLHYPHPARPGAPVLPTAGARWPLTWDQDTDTIRIEDTETGWTRHFAPVPAPERTRPISLLTDRSGHRIDYRYDDGGLPTGIQHAGGYRVAVDVVHTAAGPRIEALRLLDGTNQRLGTTVVAYGYDARGRLAEITDSSGAPLVYGHDAEDRLTSWTDRNGFWYAYEYGPDGRVARGHGSDGTLTAAFEYDDGNRVTTVTDSLGRRTRYHHDRYGHLTRTVDPAGHAVLTEHDPHGNLLSHTDELGHTTRYTLDGLGDVIRIDRADGSTMSVYYNELRLPIRVVAADGAVWRYSYDPDGNLLATTDPLGAVTRYGYDERGHRTSRVDALGHTTGYRTDGAGLEIEATAAMGNTVRVERDAFGRVVAIADPVGGTVRQGWTVEGSPLWRVTADGAREEWEYDAEGNLTAHRDPAGHTTTFEYGPFDLPTARTDPDGQRYTFTHDGELRLRAVTNPAGLTWSYELDETGCLVGETDFNGRTLRYRSDPTGRLVERTNGAGQTLTLTRDPLGRVVTSTTGDGVTGDGATGDGSTTTFSYDPAGRLLRAAAPDSVLEYTRDALGRIVGEAVDGHSLTSEYDLLGRRVRRATPTGAVSLWTYDPNGLPAGLATIGGGLSFQYDQAGRETTRTFGEGSALTQSWDSAHRLVGQAIWAKDAAEPATGYRQLQSRSYTYRADGHPTEIADQLAGTRRFELDPAGRVTAVHATAWTESYAYDALGNLAHAAYPAADDDTQGGREHTGTLIRRAGRTRYEHDGQGRVVRAVRRTLSGLEKESRYTWDAEDRLTEATTPDGTVWRYRYDALGRRLAKTRLAEDGSVAERTVFSWDEATLAEQRTTLPGTRRSTTWDWDPGTHRATAQLDRTWRTDGDQAETDRRFHAIVTDLAGTPTELVTLDGRIAWRGVSTLWGRPVGGADAPTVACPLRFPGQYHDVETGLDYNIARYYDADTAGYLSPDPLGLRAAPNQHKYVDNPLWWIDPLGLKGKKVKRTYDDSEYDKHGSGSSSSGKGEVSRAPKDGQAALDRSIDLDPSNPNVTRRLGVDHGNNEIVVLDRHREVADKDGNVIEEIYHGHVQSKYPSPSVTQGDLTKLKKAGMIDNIKKQRVQPPPCEE</sequence>
<dbReference type="InterPro" id="IPR031325">
    <property type="entry name" value="RHS_repeat"/>
</dbReference>
<dbReference type="Pfam" id="PF20148">
    <property type="entry name" value="DUF6531"/>
    <property type="match status" value="1"/>
</dbReference>
<evidence type="ECO:0000259" key="2">
    <source>
        <dbReference type="Pfam" id="PF20148"/>
    </source>
</evidence>
<keyword evidence="4" id="KW-1185">Reference proteome</keyword>
<evidence type="ECO:0000313" key="3">
    <source>
        <dbReference type="EMBL" id="GAA2150736.1"/>
    </source>
</evidence>
<gene>
    <name evidence="3" type="ORF">GCM10009760_45390</name>
</gene>
<evidence type="ECO:0000313" key="4">
    <source>
        <dbReference type="Proteomes" id="UP001422759"/>
    </source>
</evidence>
<name>A0ABN2ZZD9_9ACTN</name>
<organism evidence="3 4">
    <name type="scientific">Kitasatospora kazusensis</name>
    <dbReference type="NCBI Taxonomy" id="407974"/>
    <lineage>
        <taxon>Bacteria</taxon>
        <taxon>Bacillati</taxon>
        <taxon>Actinomycetota</taxon>
        <taxon>Actinomycetes</taxon>
        <taxon>Kitasatosporales</taxon>
        <taxon>Streptomycetaceae</taxon>
        <taxon>Kitasatospora</taxon>
    </lineage>
</organism>
<dbReference type="InterPro" id="IPR006530">
    <property type="entry name" value="YD"/>
</dbReference>
<dbReference type="Pfam" id="PF05593">
    <property type="entry name" value="RHS_repeat"/>
    <property type="match status" value="7"/>
</dbReference>
<feature type="region of interest" description="Disordered" evidence="1">
    <location>
        <begin position="62"/>
        <end position="109"/>
    </location>
</feature>
<dbReference type="EMBL" id="BAAANT010000029">
    <property type="protein sequence ID" value="GAA2150736.1"/>
    <property type="molecule type" value="Genomic_DNA"/>
</dbReference>
<feature type="region of interest" description="Disordered" evidence="1">
    <location>
        <begin position="685"/>
        <end position="706"/>
    </location>
</feature>
<accession>A0ABN2ZZD9</accession>
<reference evidence="3 4" key="1">
    <citation type="journal article" date="2019" name="Int. J. Syst. Evol. Microbiol.">
        <title>The Global Catalogue of Microorganisms (GCM) 10K type strain sequencing project: providing services to taxonomists for standard genome sequencing and annotation.</title>
        <authorList>
            <consortium name="The Broad Institute Genomics Platform"/>
            <consortium name="The Broad Institute Genome Sequencing Center for Infectious Disease"/>
            <person name="Wu L."/>
            <person name="Ma J."/>
        </authorList>
    </citation>
    <scope>NUCLEOTIDE SEQUENCE [LARGE SCALE GENOMIC DNA]</scope>
    <source>
        <strain evidence="3 4">JCM 14560</strain>
    </source>
</reference>
<comment type="caution">
    <text evidence="3">The sequence shown here is derived from an EMBL/GenBank/DDBJ whole genome shotgun (WGS) entry which is preliminary data.</text>
</comment>
<protein>
    <recommendedName>
        <fullName evidence="2">DUF6531 domain-containing protein</fullName>
    </recommendedName>
</protein>